<dbReference type="Pfam" id="PF13499">
    <property type="entry name" value="EF-hand_7"/>
    <property type="match status" value="2"/>
</dbReference>
<feature type="domain" description="EF-hand" evidence="12">
    <location>
        <begin position="389"/>
        <end position="424"/>
    </location>
</feature>
<dbReference type="InterPro" id="IPR000719">
    <property type="entry name" value="Prot_kinase_dom"/>
</dbReference>
<keyword evidence="2 9" id="KW-0723">Serine/threonine-protein kinase</keyword>
<reference evidence="13" key="2">
    <citation type="submission" date="2022-01" db="EMBL/GenBank/DDBJ databases">
        <authorList>
            <person name="Yamashiro T."/>
            <person name="Shiraishi A."/>
            <person name="Satake H."/>
            <person name="Nakayama K."/>
        </authorList>
    </citation>
    <scope>NUCLEOTIDE SEQUENCE</scope>
</reference>
<dbReference type="InterPro" id="IPR011992">
    <property type="entry name" value="EF-hand-dom_pair"/>
</dbReference>
<reference evidence="13" key="1">
    <citation type="journal article" date="2022" name="Int. J. Mol. Sci.">
        <title>Draft Genome of Tanacetum Coccineum: Genomic Comparison of Closely Related Tanacetum-Family Plants.</title>
        <authorList>
            <person name="Yamashiro T."/>
            <person name="Shiraishi A."/>
            <person name="Nakayama K."/>
            <person name="Satake H."/>
        </authorList>
    </citation>
    <scope>NUCLEOTIDE SEQUENCE</scope>
</reference>
<evidence type="ECO:0000256" key="10">
    <source>
        <dbReference type="SAM" id="MobiDB-lite"/>
    </source>
</evidence>
<protein>
    <submittedName>
        <fullName evidence="13">Calcium-dependent protein kinase 19-like protein</fullName>
    </submittedName>
</protein>
<dbReference type="InterPro" id="IPR050205">
    <property type="entry name" value="CDPK_Ser/Thr_kinases"/>
</dbReference>
<evidence type="ECO:0000256" key="4">
    <source>
        <dbReference type="ARBA" id="ARBA00022741"/>
    </source>
</evidence>
<dbReference type="Pfam" id="PF00069">
    <property type="entry name" value="Pkinase"/>
    <property type="match status" value="1"/>
</dbReference>
<evidence type="ECO:0000256" key="2">
    <source>
        <dbReference type="ARBA" id="ARBA00022527"/>
    </source>
</evidence>
<proteinExistence type="inferred from homology"/>
<dbReference type="SMART" id="SM00220">
    <property type="entry name" value="S_TKc"/>
    <property type="match status" value="1"/>
</dbReference>
<keyword evidence="3" id="KW-0808">Transferase</keyword>
<feature type="domain" description="Protein kinase" evidence="11">
    <location>
        <begin position="43"/>
        <end position="310"/>
    </location>
</feature>
<dbReference type="PROSITE" id="PS00018">
    <property type="entry name" value="EF_HAND_1"/>
    <property type="match status" value="3"/>
</dbReference>
<dbReference type="InterPro" id="IPR017441">
    <property type="entry name" value="Protein_kinase_ATP_BS"/>
</dbReference>
<evidence type="ECO:0000313" key="14">
    <source>
        <dbReference type="Proteomes" id="UP001151760"/>
    </source>
</evidence>
<dbReference type="SMART" id="SM00054">
    <property type="entry name" value="EFh"/>
    <property type="match status" value="4"/>
</dbReference>
<evidence type="ECO:0000256" key="1">
    <source>
        <dbReference type="ARBA" id="ARBA00005354"/>
    </source>
</evidence>
<feature type="binding site" evidence="8">
    <location>
        <position position="76"/>
    </location>
    <ligand>
        <name>ATP</name>
        <dbReference type="ChEBI" id="CHEBI:30616"/>
    </ligand>
</feature>
<keyword evidence="6" id="KW-0106">Calcium</keyword>
<comment type="similarity">
    <text evidence="1">Belongs to the protein kinase superfamily. CAMK Ser/Thr protein kinase family. CaMK subfamily.</text>
</comment>
<keyword evidence="4 8" id="KW-0547">Nucleotide-binding</keyword>
<comment type="caution">
    <text evidence="13">The sequence shown here is derived from an EMBL/GenBank/DDBJ whole genome shotgun (WGS) entry which is preliminary data.</text>
</comment>
<dbReference type="Gene3D" id="1.10.510.10">
    <property type="entry name" value="Transferase(Phosphotransferase) domain 1"/>
    <property type="match status" value="1"/>
</dbReference>
<accession>A0ABQ5BPZ0</accession>
<dbReference type="SUPFAM" id="SSF47473">
    <property type="entry name" value="EF-hand"/>
    <property type="match status" value="1"/>
</dbReference>
<evidence type="ECO:0000256" key="9">
    <source>
        <dbReference type="RuleBase" id="RU000304"/>
    </source>
</evidence>
<dbReference type="PROSITE" id="PS50222">
    <property type="entry name" value="EF_HAND_2"/>
    <property type="match status" value="3"/>
</dbReference>
<evidence type="ECO:0000259" key="11">
    <source>
        <dbReference type="PROSITE" id="PS50011"/>
    </source>
</evidence>
<evidence type="ECO:0000256" key="5">
    <source>
        <dbReference type="ARBA" id="ARBA00022777"/>
    </source>
</evidence>
<dbReference type="CDD" id="cd05117">
    <property type="entry name" value="STKc_CAMK"/>
    <property type="match status" value="1"/>
</dbReference>
<dbReference type="Gene3D" id="3.30.200.20">
    <property type="entry name" value="Phosphorylase Kinase, domain 1"/>
    <property type="match status" value="1"/>
</dbReference>
<dbReference type="InterPro" id="IPR018247">
    <property type="entry name" value="EF_Hand_1_Ca_BS"/>
</dbReference>
<sequence>MGMFLSKAKNTQTEEPAQKKPKKLERKSSSILGIEEKNVELDYKKVKEIGRGRFATTYLCKEKSTGKKFACKSVVKRFLVTESEKQNLKREVKIMEYLKGQTNVVELFDAYEDTKYVHLVMEYCEGGELYEKMESKGRFTEKIAAEIISSIMKVVCYLHFMGIMHRDLKPENFLLAKKGLIGAPCCADYTLLKAIDFGLSAYIDEEKPNQEKVGTAFYVAPEVLRRQSYGKEVDIWSAGVILYMLLTGAPPFYGDKESEIFDAVQKAEPDMDSYPWPLISENAKKLVKSMLSVDPKNRPTATAVLNDQWLKENGVAIENPIGDALLVKMKRFRAMSKFKRLALTVMMESIPREELEELRAMFQNFDADGNKVISSEELKKSFHKLGSDINKEDINMIVNNADTDGDGSISYNEFITAMMNVRREHKEEHLREAFKSFDTDGDGYVSKKELQQALETRKIGDEATINDIISEFDEHDDGQISYAEFCEMIRN</sequence>
<feature type="region of interest" description="Disordered" evidence="10">
    <location>
        <begin position="1"/>
        <end position="29"/>
    </location>
</feature>
<keyword evidence="5" id="KW-0418">Kinase</keyword>
<dbReference type="Gene3D" id="1.10.238.10">
    <property type="entry name" value="EF-hand"/>
    <property type="match status" value="1"/>
</dbReference>
<evidence type="ECO:0000256" key="6">
    <source>
        <dbReference type="ARBA" id="ARBA00022837"/>
    </source>
</evidence>
<dbReference type="PROSITE" id="PS00107">
    <property type="entry name" value="PROTEIN_KINASE_ATP"/>
    <property type="match status" value="1"/>
</dbReference>
<dbReference type="InterPro" id="IPR008271">
    <property type="entry name" value="Ser/Thr_kinase_AS"/>
</dbReference>
<feature type="domain" description="EF-hand" evidence="12">
    <location>
        <begin position="425"/>
        <end position="460"/>
    </location>
</feature>
<feature type="domain" description="EF-hand" evidence="12">
    <location>
        <begin position="353"/>
        <end position="388"/>
    </location>
</feature>
<dbReference type="EMBL" id="BQNB010013429">
    <property type="protein sequence ID" value="GJT15852.1"/>
    <property type="molecule type" value="Genomic_DNA"/>
</dbReference>
<organism evidence="13 14">
    <name type="scientific">Tanacetum coccineum</name>
    <dbReference type="NCBI Taxonomy" id="301880"/>
    <lineage>
        <taxon>Eukaryota</taxon>
        <taxon>Viridiplantae</taxon>
        <taxon>Streptophyta</taxon>
        <taxon>Embryophyta</taxon>
        <taxon>Tracheophyta</taxon>
        <taxon>Spermatophyta</taxon>
        <taxon>Magnoliopsida</taxon>
        <taxon>eudicotyledons</taxon>
        <taxon>Gunneridae</taxon>
        <taxon>Pentapetalae</taxon>
        <taxon>asterids</taxon>
        <taxon>campanulids</taxon>
        <taxon>Asterales</taxon>
        <taxon>Asteraceae</taxon>
        <taxon>Asteroideae</taxon>
        <taxon>Anthemideae</taxon>
        <taxon>Anthemidinae</taxon>
        <taxon>Tanacetum</taxon>
    </lineage>
</organism>
<dbReference type="InterPro" id="IPR011009">
    <property type="entry name" value="Kinase-like_dom_sf"/>
</dbReference>
<evidence type="ECO:0000256" key="8">
    <source>
        <dbReference type="PROSITE-ProRule" id="PRU10141"/>
    </source>
</evidence>
<name>A0ABQ5BPZ0_9ASTR</name>
<keyword evidence="14" id="KW-1185">Reference proteome</keyword>
<dbReference type="PROSITE" id="PS50011">
    <property type="entry name" value="PROTEIN_KINASE_DOM"/>
    <property type="match status" value="1"/>
</dbReference>
<evidence type="ECO:0000256" key="7">
    <source>
        <dbReference type="ARBA" id="ARBA00022840"/>
    </source>
</evidence>
<gene>
    <name evidence="13" type="ORF">Tco_0874558</name>
</gene>
<dbReference type="SUPFAM" id="SSF56112">
    <property type="entry name" value="Protein kinase-like (PK-like)"/>
    <property type="match status" value="1"/>
</dbReference>
<dbReference type="InterPro" id="IPR002048">
    <property type="entry name" value="EF_hand_dom"/>
</dbReference>
<evidence type="ECO:0000313" key="13">
    <source>
        <dbReference type="EMBL" id="GJT15852.1"/>
    </source>
</evidence>
<keyword evidence="7 8" id="KW-0067">ATP-binding</keyword>
<dbReference type="PANTHER" id="PTHR24349">
    <property type="entry name" value="SERINE/THREONINE-PROTEIN KINASE"/>
    <property type="match status" value="1"/>
</dbReference>
<dbReference type="PROSITE" id="PS00108">
    <property type="entry name" value="PROTEIN_KINASE_ST"/>
    <property type="match status" value="1"/>
</dbReference>
<evidence type="ECO:0000259" key="12">
    <source>
        <dbReference type="PROSITE" id="PS50222"/>
    </source>
</evidence>
<dbReference type="Proteomes" id="UP001151760">
    <property type="component" value="Unassembled WGS sequence"/>
</dbReference>
<evidence type="ECO:0000256" key="3">
    <source>
        <dbReference type="ARBA" id="ARBA00022679"/>
    </source>
</evidence>